<proteinExistence type="predicted"/>
<evidence type="ECO:0000313" key="2">
    <source>
        <dbReference type="Proteomes" id="UP000199476"/>
    </source>
</evidence>
<evidence type="ECO:0008006" key="3">
    <source>
        <dbReference type="Google" id="ProtNLM"/>
    </source>
</evidence>
<dbReference type="InterPro" id="IPR043129">
    <property type="entry name" value="ATPase_NBD"/>
</dbReference>
<reference evidence="1 2" key="1">
    <citation type="submission" date="2016-10" db="EMBL/GenBank/DDBJ databases">
        <authorList>
            <person name="de Groot N.N."/>
        </authorList>
    </citation>
    <scope>NUCLEOTIDE SEQUENCE [LARGE SCALE GENOMIC DNA]</scope>
    <source>
        <strain evidence="1 2">SLAS-1</strain>
    </source>
</reference>
<dbReference type="NCBIfam" id="NF040745">
    <property type="entry name" value="accessory_GlmL"/>
    <property type="match status" value="1"/>
</dbReference>
<protein>
    <recommendedName>
        <fullName evidence="3">MutL protein</fullName>
    </recommendedName>
</protein>
<dbReference type="EMBL" id="FNGO01000017">
    <property type="protein sequence ID" value="SDM11343.1"/>
    <property type="molecule type" value="Genomic_DNA"/>
</dbReference>
<name>A0A1G9QK09_9FIRM</name>
<dbReference type="PIRSF" id="PIRSF004729">
    <property type="entry name" value="MutL"/>
    <property type="match status" value="1"/>
</dbReference>
<dbReference type="InterPro" id="IPR006230">
    <property type="entry name" value="MutL"/>
</dbReference>
<dbReference type="OrthoDB" id="9769453at2"/>
<dbReference type="STRING" id="321763.SAMN04488692_1178"/>
<gene>
    <name evidence="1" type="ORF">SAMN04488692_1178</name>
</gene>
<accession>A0A1G9QK09</accession>
<dbReference type="AlphaFoldDB" id="A0A1G9QK09"/>
<sequence length="481" mass="52132">MAPPETALTIDIGSTFTKARLFDLDKIELVAASQSPTTVEKDINVGINRALDRIPDWKKAGIKLACSSAAGGLKIVASGLVKNLTTEAARRAALGAGGRLVGTFCYELTDEDIEDMEAHSPDILLLAGGTDGGEKEIVLQNAEKIAGSELDQPVIFAGNRSIKSQVARKFSRAGQKHHIVDNVMPEVGELKIEPTREKIREVFLDRIVRARGLDRVKEIVDRVVMPTPAAVLNSASLLQEGAGSVEGLGELMIIDIGGATTDVHSAADGRPEDESLIQRGLEEPFLKRTVEGDIGLRYSAGSLVEVSSTERLSDLYENIYQDEFPADKLYDYVEAIVERPDSLPEGELEQRFDIVLACEAVRIASSRHAGEVSSVYTPQGEEYVLRGKDLSGIDSVIGTGGIMAMSSEPGAILSGARYENQLSPETLTPRDPRLYLDENYLLPVLGLLGEERKEESIQLMKKYIISLKSRGGQLTDGVTQK</sequence>
<dbReference type="SUPFAM" id="SSF53067">
    <property type="entry name" value="Actin-like ATPase domain"/>
    <property type="match status" value="1"/>
</dbReference>
<evidence type="ECO:0000313" key="1">
    <source>
        <dbReference type="EMBL" id="SDM11343.1"/>
    </source>
</evidence>
<dbReference type="RefSeq" id="WP_089760950.1">
    <property type="nucleotide sequence ID" value="NZ_FNGO01000017.1"/>
</dbReference>
<keyword evidence="2" id="KW-1185">Reference proteome</keyword>
<dbReference type="Pfam" id="PF13941">
    <property type="entry name" value="MutL"/>
    <property type="match status" value="1"/>
</dbReference>
<organism evidence="1 2">
    <name type="scientific">Halarsenatibacter silvermanii</name>
    <dbReference type="NCBI Taxonomy" id="321763"/>
    <lineage>
        <taxon>Bacteria</taxon>
        <taxon>Bacillati</taxon>
        <taxon>Bacillota</taxon>
        <taxon>Clostridia</taxon>
        <taxon>Halanaerobiales</taxon>
        <taxon>Halarsenatibacteraceae</taxon>
        <taxon>Halarsenatibacter</taxon>
    </lineage>
</organism>
<dbReference type="Proteomes" id="UP000199476">
    <property type="component" value="Unassembled WGS sequence"/>
</dbReference>
<dbReference type="NCBIfam" id="TIGR01319">
    <property type="entry name" value="glmL_fam"/>
    <property type="match status" value="1"/>
</dbReference>